<feature type="region of interest" description="Disordered" evidence="1">
    <location>
        <begin position="253"/>
        <end position="276"/>
    </location>
</feature>
<dbReference type="EMBL" id="BJYX01000004">
    <property type="protein sequence ID" value="GEO29426.1"/>
    <property type="molecule type" value="Genomic_DNA"/>
</dbReference>
<comment type="caution">
    <text evidence="2">The sequence shown here is derived from an EMBL/GenBank/DDBJ whole genome shotgun (WGS) entry which is preliminary data.</text>
</comment>
<gene>
    <name evidence="2" type="ORF">TAE01_12360</name>
</gene>
<dbReference type="AlphaFoldDB" id="A0A512CYX7"/>
<name>A0A512CYX7_9MICO</name>
<evidence type="ECO:0000313" key="3">
    <source>
        <dbReference type="Proteomes" id="UP000321534"/>
    </source>
</evidence>
<accession>A0A512CYX7</accession>
<protein>
    <submittedName>
        <fullName evidence="2">Uncharacterized protein</fullName>
    </submittedName>
</protein>
<sequence length="276" mass="29789">MRICSLLWVAVAIWRLRVGWTLAQRLSRAKGQSPSPGRGPATLPMGVEPAEAHRQSRPARAGQWLAHSAHGIHRWIVGALVLSGVMCWCALGALQQRNEAMDLKAHGSWLVGDQVEVHVYYVSGRGGDYHSVDGARVTFAGAPRSVELESVGSGGPDVAIHDDIEDGWQPATAVTGYQPPLEVRARRDGSGAVSTAMAKLDYEYWADGNIEPEEEMSVAVLCVAAAVLMLPLNRRFRARADRAELERRARVAATGRRGTARTSAWGSAAHRAQSSA</sequence>
<feature type="region of interest" description="Disordered" evidence="1">
    <location>
        <begin position="29"/>
        <end position="54"/>
    </location>
</feature>
<evidence type="ECO:0000256" key="1">
    <source>
        <dbReference type="SAM" id="MobiDB-lite"/>
    </source>
</evidence>
<dbReference type="RefSeq" id="WP_186815061.1">
    <property type="nucleotide sequence ID" value="NZ_BAAARO010000023.1"/>
</dbReference>
<proteinExistence type="predicted"/>
<organism evidence="2 3">
    <name type="scientific">Terrabacter aerolatus</name>
    <dbReference type="NCBI Taxonomy" id="422442"/>
    <lineage>
        <taxon>Bacteria</taxon>
        <taxon>Bacillati</taxon>
        <taxon>Actinomycetota</taxon>
        <taxon>Actinomycetes</taxon>
        <taxon>Micrococcales</taxon>
        <taxon>Intrasporangiaceae</taxon>
        <taxon>Terrabacter</taxon>
    </lineage>
</organism>
<evidence type="ECO:0000313" key="2">
    <source>
        <dbReference type="EMBL" id="GEO29426.1"/>
    </source>
</evidence>
<reference evidence="2 3" key="1">
    <citation type="submission" date="2019-07" db="EMBL/GenBank/DDBJ databases">
        <title>Whole genome shotgun sequence of Terrabacter aerolatus NBRC 106305.</title>
        <authorList>
            <person name="Hosoyama A."/>
            <person name="Uohara A."/>
            <person name="Ohji S."/>
            <person name="Ichikawa N."/>
        </authorList>
    </citation>
    <scope>NUCLEOTIDE SEQUENCE [LARGE SCALE GENOMIC DNA]</scope>
    <source>
        <strain evidence="2 3">NBRC 106305</strain>
    </source>
</reference>
<feature type="compositionally biased region" description="Low complexity" evidence="1">
    <location>
        <begin position="253"/>
        <end position="266"/>
    </location>
</feature>
<keyword evidence="3" id="KW-1185">Reference proteome</keyword>
<dbReference type="Proteomes" id="UP000321534">
    <property type="component" value="Unassembled WGS sequence"/>
</dbReference>